<dbReference type="PANTHER" id="PTHR12815">
    <property type="entry name" value="SORTING AND ASSEMBLY MACHINERY SAMM50 PROTEIN FAMILY MEMBER"/>
    <property type="match status" value="1"/>
</dbReference>
<dbReference type="EMBL" id="JACIFF010000001">
    <property type="protein sequence ID" value="MBB4077625.1"/>
    <property type="molecule type" value="Genomic_DNA"/>
</dbReference>
<evidence type="ECO:0000256" key="3">
    <source>
        <dbReference type="ARBA" id="ARBA00022729"/>
    </source>
</evidence>
<evidence type="ECO:0000256" key="2">
    <source>
        <dbReference type="ARBA" id="ARBA00022692"/>
    </source>
</evidence>
<evidence type="ECO:0000313" key="8">
    <source>
        <dbReference type="Proteomes" id="UP000576209"/>
    </source>
</evidence>
<dbReference type="InterPro" id="IPR039910">
    <property type="entry name" value="D15-like"/>
</dbReference>
<name>A0A840E1N7_9BACT</name>
<keyword evidence="4" id="KW-0472">Membrane</keyword>
<feature type="domain" description="Bacterial surface antigen (D15)" evidence="6">
    <location>
        <begin position="603"/>
        <end position="770"/>
    </location>
</feature>
<dbReference type="AlphaFoldDB" id="A0A840E1N7"/>
<dbReference type="RefSeq" id="WP_183493876.1">
    <property type="nucleotide sequence ID" value="NZ_JACIFF010000001.1"/>
</dbReference>
<evidence type="ECO:0000256" key="4">
    <source>
        <dbReference type="ARBA" id="ARBA00023136"/>
    </source>
</evidence>
<sequence length="794" mass="90010">MRLILALLVVTVTGCKVTKYLPEGELLYRGASLTIESADSVNTDELETELTAALNQNTNQKIPLIGYRNIWRYYKFEEKKARKPEKYADDPDEIRGEEPIFFDENVVEAVSDLLENRASNNGYFLNEATYSLDTNLQAREVAADYVISVGTPYTIDSVEYFWRDTSVARIVNAARSTTYLERGIRYDLDAIKAERNRWQEALKQEGYFYANGNDFIFLADTVTGDYEVDLLAKLKTDVPPQDLRPQRITEVNIFPNFDLSDTTDRGSINLTELNGLNIRCEDCPLRPKIIDEGFYMAAGDLYNPDRHRKTLQRLASYNIFRYISLDYEDVPGSDSTLILNAFMDPLPRHRFEGELGLTYNSARYVGPNVRLAYSNRNLLHGAELFKLEGDFSYAVFLGNRDQIRVPTSGIYGLTASLTVPRLWLPNRRKLIPRVLSSGTVMSLGGKLESLSLTLSKFSTEIAQLNLSELADLLEENPEASESVSLLQIKAEYGYTWRRRVKKSHLLNPLSIRLQDPVVSNDEVLDIARNLGLAEGASDANTSATSRFDRMIVYSPNYTLTYDSRLDGEDRQNIFWQQYLSMNFNNVFPVGSGTEDIGRVSSIYPQLETDLRYYLGLTPKLQLATRLHGGIAYPITDRAIVPYFDLYTIGGPNSLRGFAPRQLGPGRTAPVNNNLLTSSGYGNLLLESSLELRQQVTPLIELAAFIDAGNVWTYKTEFEPLDTDFRQGDFIDELAMDYGIGFRFDLTFLIFRLDLAKPFQIPYQDAVNDFQIPQKFVGDPVDKNIRLVVAFGYPF</sequence>
<dbReference type="Pfam" id="PF01103">
    <property type="entry name" value="Omp85"/>
    <property type="match status" value="1"/>
</dbReference>
<comment type="subcellular location">
    <subcellularLocation>
        <location evidence="1">Membrane</location>
    </subcellularLocation>
</comment>
<keyword evidence="3" id="KW-0732">Signal</keyword>
<dbReference type="InterPro" id="IPR000184">
    <property type="entry name" value="Bac_surfAg_D15"/>
</dbReference>
<evidence type="ECO:0000313" key="7">
    <source>
        <dbReference type="EMBL" id="MBB4077625.1"/>
    </source>
</evidence>
<keyword evidence="2" id="KW-0812">Transmembrane</keyword>
<evidence type="ECO:0000256" key="1">
    <source>
        <dbReference type="ARBA" id="ARBA00004370"/>
    </source>
</evidence>
<dbReference type="PROSITE" id="PS51257">
    <property type="entry name" value="PROKAR_LIPOPROTEIN"/>
    <property type="match status" value="1"/>
</dbReference>
<organism evidence="7 8">
    <name type="scientific">Neolewinella aquimaris</name>
    <dbReference type="NCBI Taxonomy" id="1835722"/>
    <lineage>
        <taxon>Bacteria</taxon>
        <taxon>Pseudomonadati</taxon>
        <taxon>Bacteroidota</taxon>
        <taxon>Saprospiria</taxon>
        <taxon>Saprospirales</taxon>
        <taxon>Lewinellaceae</taxon>
        <taxon>Neolewinella</taxon>
    </lineage>
</organism>
<dbReference type="PANTHER" id="PTHR12815:SF47">
    <property type="entry name" value="TRANSLOCATION AND ASSEMBLY MODULE SUBUNIT TAMA"/>
    <property type="match status" value="1"/>
</dbReference>
<dbReference type="Proteomes" id="UP000576209">
    <property type="component" value="Unassembled WGS sequence"/>
</dbReference>
<comment type="caution">
    <text evidence="7">The sequence shown here is derived from an EMBL/GenBank/DDBJ whole genome shotgun (WGS) entry which is preliminary data.</text>
</comment>
<evidence type="ECO:0000256" key="5">
    <source>
        <dbReference type="ARBA" id="ARBA00023237"/>
    </source>
</evidence>
<dbReference type="Gene3D" id="2.40.160.50">
    <property type="entry name" value="membrane protein fhac: a member of the omp85/tpsb transporter family"/>
    <property type="match status" value="1"/>
</dbReference>
<proteinExistence type="predicted"/>
<gene>
    <name evidence="7" type="ORF">GGR28_000226</name>
</gene>
<keyword evidence="8" id="KW-1185">Reference proteome</keyword>
<evidence type="ECO:0000259" key="6">
    <source>
        <dbReference type="Pfam" id="PF01103"/>
    </source>
</evidence>
<protein>
    <recommendedName>
        <fullName evidence="6">Bacterial surface antigen (D15) domain-containing protein</fullName>
    </recommendedName>
</protein>
<reference evidence="7 8" key="1">
    <citation type="submission" date="2020-08" db="EMBL/GenBank/DDBJ databases">
        <title>Genomic Encyclopedia of Type Strains, Phase IV (KMG-IV): sequencing the most valuable type-strain genomes for metagenomic binning, comparative biology and taxonomic classification.</title>
        <authorList>
            <person name="Goeker M."/>
        </authorList>
    </citation>
    <scope>NUCLEOTIDE SEQUENCE [LARGE SCALE GENOMIC DNA]</scope>
    <source>
        <strain evidence="7 8">DSM 105137</strain>
    </source>
</reference>
<dbReference type="GO" id="GO:0019867">
    <property type="term" value="C:outer membrane"/>
    <property type="evidence" value="ECO:0007669"/>
    <property type="project" value="InterPro"/>
</dbReference>
<keyword evidence="5" id="KW-0998">Cell outer membrane</keyword>
<accession>A0A840E1N7</accession>